<dbReference type="EC" id="3.1.1.11" evidence="3 6"/>
<dbReference type="GO" id="GO:0042545">
    <property type="term" value="P:cell wall modification"/>
    <property type="evidence" value="ECO:0007669"/>
    <property type="project" value="UniProtKB-UniRule"/>
</dbReference>
<proteinExistence type="inferred from homology"/>
<keyword evidence="9" id="KW-1185">Reference proteome</keyword>
<evidence type="ECO:0000256" key="1">
    <source>
        <dbReference type="ARBA" id="ARBA00005184"/>
    </source>
</evidence>
<dbReference type="Pfam" id="PF01095">
    <property type="entry name" value="Pectinesterase"/>
    <property type="match status" value="1"/>
</dbReference>
<feature type="domain" description="Pectinesterase catalytic" evidence="7">
    <location>
        <begin position="59"/>
        <end position="322"/>
    </location>
</feature>
<dbReference type="InterPro" id="IPR000070">
    <property type="entry name" value="Pectinesterase_cat"/>
</dbReference>
<organism evidence="8 9">
    <name type="scientific">Saponaria officinalis</name>
    <name type="common">Common soapwort</name>
    <name type="synonym">Lychnis saponaria</name>
    <dbReference type="NCBI Taxonomy" id="3572"/>
    <lineage>
        <taxon>Eukaryota</taxon>
        <taxon>Viridiplantae</taxon>
        <taxon>Streptophyta</taxon>
        <taxon>Embryophyta</taxon>
        <taxon>Tracheophyta</taxon>
        <taxon>Spermatophyta</taxon>
        <taxon>Magnoliopsida</taxon>
        <taxon>eudicotyledons</taxon>
        <taxon>Gunneridae</taxon>
        <taxon>Pentapetalae</taxon>
        <taxon>Caryophyllales</taxon>
        <taxon>Caryophyllaceae</taxon>
        <taxon>Caryophylleae</taxon>
        <taxon>Saponaria</taxon>
    </lineage>
</organism>
<evidence type="ECO:0000313" key="9">
    <source>
        <dbReference type="Proteomes" id="UP001443914"/>
    </source>
</evidence>
<keyword evidence="6" id="KW-0964">Secreted</keyword>
<reference evidence="8" key="1">
    <citation type="submission" date="2024-03" db="EMBL/GenBank/DDBJ databases">
        <title>WGS assembly of Saponaria officinalis var. Norfolk2.</title>
        <authorList>
            <person name="Jenkins J."/>
            <person name="Shu S."/>
            <person name="Grimwood J."/>
            <person name="Barry K."/>
            <person name="Goodstein D."/>
            <person name="Schmutz J."/>
            <person name="Leebens-Mack J."/>
            <person name="Osbourn A."/>
        </authorList>
    </citation>
    <scope>NUCLEOTIDE SEQUENCE [LARGE SCALE GENOMIC DNA]</scope>
    <source>
        <strain evidence="8">JIC</strain>
    </source>
</reference>
<comment type="pathway">
    <text evidence="1 6">Glycan metabolism; pectin degradation; 2-dehydro-3-deoxy-D-gluconate from pectin: step 1/5.</text>
</comment>
<dbReference type="InterPro" id="IPR018040">
    <property type="entry name" value="Pectinesterase_Tyr_AS"/>
</dbReference>
<dbReference type="PANTHER" id="PTHR31321:SF87">
    <property type="entry name" value="PECTINESTERASE 63-RELATED"/>
    <property type="match status" value="1"/>
</dbReference>
<evidence type="ECO:0000259" key="7">
    <source>
        <dbReference type="Pfam" id="PF01095"/>
    </source>
</evidence>
<dbReference type="SUPFAM" id="SSF51126">
    <property type="entry name" value="Pectin lyase-like"/>
    <property type="match status" value="1"/>
</dbReference>
<dbReference type="EMBL" id="JBDFQZ010000009">
    <property type="protein sequence ID" value="KAK9692155.1"/>
    <property type="molecule type" value="Genomic_DNA"/>
</dbReference>
<accession>A0AAW1IQN5</accession>
<feature type="chain" id="PRO_5043095702" description="Pectinesterase" evidence="6">
    <location>
        <begin position="22"/>
        <end position="353"/>
    </location>
</feature>
<evidence type="ECO:0000256" key="2">
    <source>
        <dbReference type="ARBA" id="ARBA00008891"/>
    </source>
</evidence>
<comment type="caution">
    <text evidence="8">The sequence shown here is derived from an EMBL/GenBank/DDBJ whole genome shotgun (WGS) entry which is preliminary data.</text>
</comment>
<keyword evidence="4 6" id="KW-0378">Hydrolase</keyword>
<comment type="catalytic activity">
    <reaction evidence="6">
        <text>[(1-&gt;4)-alpha-D-galacturonosyl methyl ester](n) + n H2O = [(1-&gt;4)-alpha-D-galacturonosyl](n) + n methanol + n H(+)</text>
        <dbReference type="Rhea" id="RHEA:22380"/>
        <dbReference type="Rhea" id="RHEA-COMP:14570"/>
        <dbReference type="Rhea" id="RHEA-COMP:14573"/>
        <dbReference type="ChEBI" id="CHEBI:15377"/>
        <dbReference type="ChEBI" id="CHEBI:15378"/>
        <dbReference type="ChEBI" id="CHEBI:17790"/>
        <dbReference type="ChEBI" id="CHEBI:140522"/>
        <dbReference type="ChEBI" id="CHEBI:140523"/>
        <dbReference type="EC" id="3.1.1.11"/>
    </reaction>
</comment>
<dbReference type="Gene3D" id="2.160.20.10">
    <property type="entry name" value="Single-stranded right-handed beta-helix, Pectin lyase-like"/>
    <property type="match status" value="1"/>
</dbReference>
<evidence type="ECO:0000256" key="4">
    <source>
        <dbReference type="ARBA" id="ARBA00022801"/>
    </source>
</evidence>
<dbReference type="GO" id="GO:0045490">
    <property type="term" value="P:pectin catabolic process"/>
    <property type="evidence" value="ECO:0007669"/>
    <property type="project" value="UniProtKB-UniRule"/>
</dbReference>
<comment type="similarity">
    <text evidence="2">Belongs to the pectinesterase family.</text>
</comment>
<protein>
    <recommendedName>
        <fullName evidence="3 6">Pectinesterase</fullName>
        <ecNumber evidence="3 6">3.1.1.11</ecNumber>
    </recommendedName>
</protein>
<evidence type="ECO:0000256" key="6">
    <source>
        <dbReference type="RuleBase" id="RU000589"/>
    </source>
</evidence>
<dbReference type="PANTHER" id="PTHR31321">
    <property type="entry name" value="ACYL-COA THIOESTER HYDROLASE YBHC-RELATED"/>
    <property type="match status" value="1"/>
</dbReference>
<keyword evidence="5 6" id="KW-0063">Aspartyl esterase</keyword>
<keyword evidence="6" id="KW-0732">Signal</keyword>
<dbReference type="InterPro" id="IPR011050">
    <property type="entry name" value="Pectin_lyase_fold/virulence"/>
</dbReference>
<sequence>MAVQWPLSLLVFALLNVVALSDRSLYDVEVVSKSTSRPILPNGVSATISRVIVVDVSGRNGQFKSVQQAINSIPSNNKDWVEIRVKAGIYREKVKIPLEKPNISIVGEGRETTIIEWSDGGGSQTIEYSTFQVYANNIVVKDITFKNTYQAARITQAPATLIYGDKVSFYGCGFVGVQDTLTDFVGRHYFQGCYVQGYIDFIWGYGQSIYKDCTINVTSGPYNDKIYGAGYITAQGRSPDKTTKGDNHGYVFTYCKVVGTSRAFLGRPYKTDSKVVFYKNYLSDAVVSQGWSYNLAPSQLGSIINEEVECTGPGASKTKRARLGKSLSKQELDKLISLDSFINYDHWIEKQPR</sequence>
<gene>
    <name evidence="8" type="ORF">RND81_09G244400</name>
</gene>
<dbReference type="Proteomes" id="UP001443914">
    <property type="component" value="Unassembled WGS sequence"/>
</dbReference>
<keyword evidence="6" id="KW-0134">Cell wall</keyword>
<evidence type="ECO:0000256" key="3">
    <source>
        <dbReference type="ARBA" id="ARBA00013229"/>
    </source>
</evidence>
<dbReference type="InterPro" id="IPR012334">
    <property type="entry name" value="Pectin_lyas_fold"/>
</dbReference>
<feature type="signal peptide" evidence="6">
    <location>
        <begin position="1"/>
        <end position="21"/>
    </location>
</feature>
<name>A0AAW1IQN5_SAPOF</name>
<dbReference type="AlphaFoldDB" id="A0AAW1IQN5"/>
<evidence type="ECO:0000256" key="5">
    <source>
        <dbReference type="ARBA" id="ARBA00023085"/>
    </source>
</evidence>
<evidence type="ECO:0000313" key="8">
    <source>
        <dbReference type="EMBL" id="KAK9692155.1"/>
    </source>
</evidence>
<comment type="function">
    <text evidence="6">Acts in the modification of cell walls via demethylesterification of cell wall pectin.</text>
</comment>
<keyword evidence="6" id="KW-0961">Cell wall biogenesis/degradation</keyword>
<dbReference type="PROSITE" id="PS00800">
    <property type="entry name" value="PECTINESTERASE_1"/>
    <property type="match status" value="1"/>
</dbReference>
<dbReference type="GO" id="GO:0030599">
    <property type="term" value="F:pectinesterase activity"/>
    <property type="evidence" value="ECO:0007669"/>
    <property type="project" value="UniProtKB-UniRule"/>
</dbReference>
<comment type="subcellular location">
    <subcellularLocation>
        <location evidence="6">Secreted</location>
        <location evidence="6">Cell wall</location>
    </subcellularLocation>
</comment>